<dbReference type="InterPro" id="IPR012677">
    <property type="entry name" value="Nucleotide-bd_a/b_plait_sf"/>
</dbReference>
<dbReference type="Gene3D" id="3.30.70.330">
    <property type="match status" value="2"/>
</dbReference>
<sequence>MYGSRSPASIAGSFEKVIDEEILANNRPDSRSSGLSSVSGPEDSTTYNVVRSEDNFLLTSRHNHVVVNENSSTDRNIRECELPSPLMFTTLPPPGVLVSRNQPPFVIPDSSFLRNANPPSFPNLYSLPSARSFNLGQQIPSTGHYQTARSEEKNPLLPEHQNQESAQFKNDQKAAAGEQRPYVSPPKHGFGNSEQTPPIHFGFPVTHHSLPTHHDPSPLHNVFYVPQFGSQWIPTSQAQGPYTSSFRYEPPQNIQHSSSGCQPLYPPCGSQPFAYPIHNPHMMCTIPGAGNPLISGFQQGLVASTECSSGRVEDTEPLSKTIQILGVEDSRTASKCKYYFENPEKGGGEIQEAKWDSIDRICYITFSDMTVAKRAATSLHKINDLQLETSLVPRGIPISSGMRTVKIIGGDVQYPDTYKLYFENPQNGGGPISSMRAMKEARMFLITFADTAVAEKVCSQKHIIQGHLLAAKPLRGQQLIDVRCDPEHVGNSWTTVEVIVGQKLKNEIFSKNKTEMPSKAALWRQAGECLGLSIDREDPSSFVLPEPLELSVNTNIKVSFLRHSPEMLQTFNESLLQVYARARIVKDSLKVECTLKDSVHDAPRLAGAWRDKAYKQLENCFDSVRLDRQEVLPEVWPDVLKAVQKCEISSKNLLLTLAEEHAFVILGRKKSDGDTFAKIKRIVEDTEKELAFEKSELHEVVELKRHERHLLDMSSLFANTEEKYNRLSVREENGQVVFRGQVKDVRNAQLKMLQMFRSAPSMTLTNVSHGKRSLLANESVHNFIRPKLASLRLTVTWDCQNEGLVTFFCLEKSHLYQAVEIIHSSLQEKVLSLDETSSWVTASPNWKKLKDYLIKSNQGTLMIETKPKGILITAISEIMSEVKNIIQNFVSENAIYSTVFRFSPSRQKFLALFWEKRLESIKESLSDYNVDIRLCNKERSIHVKGTKQGVELSREQLESLEKEIKCTEVDVNVHEFIKQLEDLNLRDLDSFAKSHHCVVALSLEKNGMQDVSVSVQLEVVQICTVVKPSVEYSIAFCEKVAIAVFDY</sequence>
<comment type="caution">
    <text evidence="3">The sequence shown here is derived from an EMBL/GenBank/DDBJ whole genome shotgun (WGS) entry which is preliminary data.</text>
</comment>
<dbReference type="OrthoDB" id="6159649at2759"/>
<reference evidence="3 4" key="1">
    <citation type="submission" date="2018-04" db="EMBL/GenBank/DDBJ databases">
        <title>The genome of golden apple snail Pomacea canaliculata provides insight into stress tolerance and invasive adaptation.</title>
        <authorList>
            <person name="Liu C."/>
            <person name="Liu B."/>
            <person name="Ren Y."/>
            <person name="Zhang Y."/>
            <person name="Wang H."/>
            <person name="Li S."/>
            <person name="Jiang F."/>
            <person name="Yin L."/>
            <person name="Zhang G."/>
            <person name="Qian W."/>
            <person name="Fan W."/>
        </authorList>
    </citation>
    <scope>NUCLEOTIDE SEQUENCE [LARGE SCALE GENOMIC DNA]</scope>
    <source>
        <strain evidence="3">SZHN2017</strain>
        <tissue evidence="3">Muscle</tissue>
    </source>
</reference>
<feature type="region of interest" description="Disordered" evidence="2">
    <location>
        <begin position="25"/>
        <end position="46"/>
    </location>
</feature>
<evidence type="ECO:0000313" key="4">
    <source>
        <dbReference type="Proteomes" id="UP000245119"/>
    </source>
</evidence>
<feature type="coiled-coil region" evidence="1">
    <location>
        <begin position="943"/>
        <end position="970"/>
    </location>
</feature>
<evidence type="ECO:0000313" key="3">
    <source>
        <dbReference type="EMBL" id="PVD29529.1"/>
    </source>
</evidence>
<dbReference type="Pfam" id="PF23085">
    <property type="entry name" value="RRM_PARP14_3"/>
    <property type="match status" value="2"/>
</dbReference>
<proteinExistence type="predicted"/>
<accession>A0A2T7P7Z7</accession>
<dbReference type="AlphaFoldDB" id="A0A2T7P7Z7"/>
<gene>
    <name evidence="3" type="ORF">C0Q70_08780</name>
</gene>
<protein>
    <recommendedName>
        <fullName evidence="5">RRM domain-containing protein</fullName>
    </recommendedName>
</protein>
<feature type="region of interest" description="Disordered" evidence="2">
    <location>
        <begin position="163"/>
        <end position="190"/>
    </location>
</feature>
<keyword evidence="1" id="KW-0175">Coiled coil</keyword>
<dbReference type="Proteomes" id="UP000245119">
    <property type="component" value="Linkage Group LG5"/>
</dbReference>
<organism evidence="3 4">
    <name type="scientific">Pomacea canaliculata</name>
    <name type="common">Golden apple snail</name>
    <dbReference type="NCBI Taxonomy" id="400727"/>
    <lineage>
        <taxon>Eukaryota</taxon>
        <taxon>Metazoa</taxon>
        <taxon>Spiralia</taxon>
        <taxon>Lophotrochozoa</taxon>
        <taxon>Mollusca</taxon>
        <taxon>Gastropoda</taxon>
        <taxon>Caenogastropoda</taxon>
        <taxon>Architaenioglossa</taxon>
        <taxon>Ampullarioidea</taxon>
        <taxon>Ampullariidae</taxon>
        <taxon>Pomacea</taxon>
    </lineage>
</organism>
<keyword evidence="4" id="KW-1185">Reference proteome</keyword>
<dbReference type="EMBL" id="PZQS01000005">
    <property type="protein sequence ID" value="PVD29529.1"/>
    <property type="molecule type" value="Genomic_DNA"/>
</dbReference>
<evidence type="ECO:0000256" key="2">
    <source>
        <dbReference type="SAM" id="MobiDB-lite"/>
    </source>
</evidence>
<feature type="compositionally biased region" description="Low complexity" evidence="2">
    <location>
        <begin position="31"/>
        <end position="44"/>
    </location>
</feature>
<evidence type="ECO:0000256" key="1">
    <source>
        <dbReference type="SAM" id="Coils"/>
    </source>
</evidence>
<evidence type="ECO:0008006" key="5">
    <source>
        <dbReference type="Google" id="ProtNLM"/>
    </source>
</evidence>
<name>A0A2T7P7Z7_POMCA</name>